<dbReference type="AlphaFoldDB" id="A0A9P8UW78"/>
<evidence type="ECO:0000313" key="2">
    <source>
        <dbReference type="EMBL" id="KAH6659533.1"/>
    </source>
</evidence>
<dbReference type="EMBL" id="JAGPXC010000001">
    <property type="protein sequence ID" value="KAH6659533.1"/>
    <property type="molecule type" value="Genomic_DNA"/>
</dbReference>
<evidence type="ECO:0000256" key="1">
    <source>
        <dbReference type="SAM" id="MobiDB-lite"/>
    </source>
</evidence>
<feature type="compositionally biased region" description="Pro residues" evidence="1">
    <location>
        <begin position="318"/>
        <end position="327"/>
    </location>
</feature>
<dbReference type="RefSeq" id="XP_045963664.1">
    <property type="nucleotide sequence ID" value="XM_046099108.1"/>
</dbReference>
<accession>A0A9P8UW78</accession>
<feature type="compositionally biased region" description="Pro residues" evidence="1">
    <location>
        <begin position="129"/>
        <end position="148"/>
    </location>
</feature>
<evidence type="ECO:0000313" key="3">
    <source>
        <dbReference type="Proteomes" id="UP000758603"/>
    </source>
</evidence>
<gene>
    <name evidence="2" type="ORF">BKA67DRAFT_529681</name>
</gene>
<reference evidence="2" key="1">
    <citation type="journal article" date="2021" name="Nat. Commun.">
        <title>Genetic determinants of endophytism in the Arabidopsis root mycobiome.</title>
        <authorList>
            <person name="Mesny F."/>
            <person name="Miyauchi S."/>
            <person name="Thiergart T."/>
            <person name="Pickel B."/>
            <person name="Atanasova L."/>
            <person name="Karlsson M."/>
            <person name="Huettel B."/>
            <person name="Barry K.W."/>
            <person name="Haridas S."/>
            <person name="Chen C."/>
            <person name="Bauer D."/>
            <person name="Andreopoulos W."/>
            <person name="Pangilinan J."/>
            <person name="LaButti K."/>
            <person name="Riley R."/>
            <person name="Lipzen A."/>
            <person name="Clum A."/>
            <person name="Drula E."/>
            <person name="Henrissat B."/>
            <person name="Kohler A."/>
            <person name="Grigoriev I.V."/>
            <person name="Martin F.M."/>
            <person name="Hacquard S."/>
        </authorList>
    </citation>
    <scope>NUCLEOTIDE SEQUENCE</scope>
    <source>
        <strain evidence="2">MPI-SDFR-AT-0073</strain>
    </source>
</reference>
<feature type="compositionally biased region" description="Polar residues" evidence="1">
    <location>
        <begin position="68"/>
        <end position="78"/>
    </location>
</feature>
<feature type="compositionally biased region" description="Basic and acidic residues" evidence="1">
    <location>
        <begin position="89"/>
        <end position="102"/>
    </location>
</feature>
<dbReference type="Proteomes" id="UP000758603">
    <property type="component" value="Unassembled WGS sequence"/>
</dbReference>
<proteinExistence type="predicted"/>
<protein>
    <submittedName>
        <fullName evidence="2">Uncharacterized protein</fullName>
    </submittedName>
</protein>
<sequence>MPAYLCHGFRWHRREIRYFVILKDVEDAAPEWIVAPKSAEAILETFYDEFDFVPPCANSRAASSLNAYNTQTSGSSSDMYKVSIESSSDEERRGRLGSDLLKKRSLSASRQRSMSTARLRKPSKRPETLPVPPRPMQAPPPLFSPMPPESERTGPFNGWSRVKLLEEYDPSDEAIMNGPWAYVSDYQVRVDGSVSLLEQMQSYDQKMKAEKIKAMSGPSDETSRKVNTVGNKNAGWLEKLRDQLQKEEPIKWYMVICGDEERAFPLGDKGDDIYGGKKHEIPEEDDLEFRLPEFDNYRYNRKSAFVQPLRLRSKEESPPPPTPPIPPQLQGGFPVRPQTRARPQTQPQPQLPQIGQSSRNKPPALPDKDRSRYTPPPDPLENLREIGNQKMSMQLDSKPRTRKSTLGLRKFFSKKQYDNMI</sequence>
<dbReference type="OrthoDB" id="371463at2759"/>
<feature type="compositionally biased region" description="Low complexity" evidence="1">
    <location>
        <begin position="334"/>
        <end position="353"/>
    </location>
</feature>
<feature type="region of interest" description="Disordered" evidence="1">
    <location>
        <begin position="68"/>
        <end position="155"/>
    </location>
</feature>
<comment type="caution">
    <text evidence="2">The sequence shown here is derived from an EMBL/GenBank/DDBJ whole genome shotgun (WGS) entry which is preliminary data.</text>
</comment>
<dbReference type="GeneID" id="70128000"/>
<name>A0A9P8UW78_9PEZI</name>
<organism evidence="2 3">
    <name type="scientific">Truncatella angustata</name>
    <dbReference type="NCBI Taxonomy" id="152316"/>
    <lineage>
        <taxon>Eukaryota</taxon>
        <taxon>Fungi</taxon>
        <taxon>Dikarya</taxon>
        <taxon>Ascomycota</taxon>
        <taxon>Pezizomycotina</taxon>
        <taxon>Sordariomycetes</taxon>
        <taxon>Xylariomycetidae</taxon>
        <taxon>Amphisphaeriales</taxon>
        <taxon>Sporocadaceae</taxon>
        <taxon>Truncatella</taxon>
    </lineage>
</organism>
<feature type="region of interest" description="Disordered" evidence="1">
    <location>
        <begin position="308"/>
        <end position="408"/>
    </location>
</feature>
<keyword evidence="3" id="KW-1185">Reference proteome</keyword>
<feature type="compositionally biased region" description="Polar residues" evidence="1">
    <location>
        <begin position="106"/>
        <end position="116"/>
    </location>
</feature>